<dbReference type="OrthoDB" id="9806494at2"/>
<keyword evidence="2" id="KW-1185">Reference proteome</keyword>
<gene>
    <name evidence="1" type="ORF">BD809_10862</name>
</gene>
<dbReference type="PANTHER" id="PTHR36439">
    <property type="entry name" value="BLL4334 PROTEIN"/>
    <property type="match status" value="1"/>
</dbReference>
<accession>A0A5S5BZM6</accession>
<dbReference type="Pfam" id="PF08002">
    <property type="entry name" value="DUF1697"/>
    <property type="match status" value="1"/>
</dbReference>
<protein>
    <submittedName>
        <fullName evidence="1">Uncharacterized protein (DUF1697 family)</fullName>
    </submittedName>
</protein>
<dbReference type="AlphaFoldDB" id="A0A5S5BZM6"/>
<dbReference type="EMBL" id="VNHU01000008">
    <property type="protein sequence ID" value="TYP71652.1"/>
    <property type="molecule type" value="Genomic_DNA"/>
</dbReference>
<name>A0A5S5BZM6_9FLAO</name>
<dbReference type="Gene3D" id="3.30.70.1260">
    <property type="entry name" value="bacterial protein sp0830 like"/>
    <property type="match status" value="1"/>
</dbReference>
<dbReference type="Proteomes" id="UP000324376">
    <property type="component" value="Unassembled WGS sequence"/>
</dbReference>
<dbReference type="SUPFAM" id="SSF160379">
    <property type="entry name" value="SP0830-like"/>
    <property type="match status" value="1"/>
</dbReference>
<evidence type="ECO:0000313" key="1">
    <source>
        <dbReference type="EMBL" id="TYP71652.1"/>
    </source>
</evidence>
<reference evidence="1 2" key="1">
    <citation type="submission" date="2019-07" db="EMBL/GenBank/DDBJ databases">
        <title>Genomic Encyclopedia of Archaeal and Bacterial Type Strains, Phase II (KMG-II): from individual species to whole genera.</title>
        <authorList>
            <person name="Goeker M."/>
        </authorList>
    </citation>
    <scope>NUCLEOTIDE SEQUENCE [LARGE SCALE GENOMIC DNA]</scope>
    <source>
        <strain evidence="1 2">DSM 17527</strain>
    </source>
</reference>
<dbReference type="PANTHER" id="PTHR36439:SF1">
    <property type="entry name" value="DUF1697 DOMAIN-CONTAINING PROTEIN"/>
    <property type="match status" value="1"/>
</dbReference>
<comment type="caution">
    <text evidence="1">The sequence shown here is derived from an EMBL/GenBank/DDBJ whole genome shotgun (WGS) entry which is preliminary data.</text>
</comment>
<sequence>MTTYIALLRGINVGGKRKILMSDLKQLFARLNFTNVQTYIQSGNVIFTSLKKQTTIELSLLIHDAILNQFGFEVPVVVKTISELEQVALNNPFLEDPAIEIKDCHVTFLRHLPSKEAVEALQKMDQPTDSFTIDNSNIYLHCTDSYHKSKFTNTFFEKKLAAPATTRNWKTVLKLYELCINQV</sequence>
<proteinExistence type="predicted"/>
<dbReference type="PIRSF" id="PIRSF008502">
    <property type="entry name" value="UCP008502"/>
    <property type="match status" value="1"/>
</dbReference>
<dbReference type="InterPro" id="IPR012545">
    <property type="entry name" value="DUF1697"/>
</dbReference>
<evidence type="ECO:0000313" key="2">
    <source>
        <dbReference type="Proteomes" id="UP000324376"/>
    </source>
</evidence>
<dbReference type="Gene3D" id="3.30.70.1280">
    <property type="entry name" value="SP0830-like domains"/>
    <property type="match status" value="1"/>
</dbReference>
<dbReference type="RefSeq" id="WP_148783250.1">
    <property type="nucleotide sequence ID" value="NZ_VNHU01000008.1"/>
</dbReference>
<organism evidence="1 2">
    <name type="scientific">Aquimarina intermedia</name>
    <dbReference type="NCBI Taxonomy" id="350814"/>
    <lineage>
        <taxon>Bacteria</taxon>
        <taxon>Pseudomonadati</taxon>
        <taxon>Bacteroidota</taxon>
        <taxon>Flavobacteriia</taxon>
        <taxon>Flavobacteriales</taxon>
        <taxon>Flavobacteriaceae</taxon>
        <taxon>Aquimarina</taxon>
    </lineage>
</organism>